<reference evidence="1" key="1">
    <citation type="submission" date="2014-09" db="EMBL/GenBank/DDBJ databases">
        <authorList>
            <person name="Magalhaes I.L.F."/>
            <person name="Oliveira U."/>
            <person name="Santos F.R."/>
            <person name="Vidigal T.H.D.A."/>
            <person name="Brescovit A.D."/>
            <person name="Santos A.J."/>
        </authorList>
    </citation>
    <scope>NUCLEOTIDE SEQUENCE</scope>
    <source>
        <tissue evidence="1">Shoot tissue taken approximately 20 cm above the soil surface</tissue>
    </source>
</reference>
<dbReference type="AlphaFoldDB" id="A0A0A9FDB3"/>
<dbReference type="EMBL" id="GBRH01186871">
    <property type="protein sequence ID" value="JAE11025.1"/>
    <property type="molecule type" value="Transcribed_RNA"/>
</dbReference>
<sequence length="46" mass="5113">MWKISHLSSSKTGCIESAYRKISQLSSSKTGCMESAYRISSLRKGQ</sequence>
<name>A0A0A9FDB3_ARUDO</name>
<reference evidence="1" key="2">
    <citation type="journal article" date="2015" name="Data Brief">
        <title>Shoot transcriptome of the giant reed, Arundo donax.</title>
        <authorList>
            <person name="Barrero R.A."/>
            <person name="Guerrero F.D."/>
            <person name="Moolhuijzen P."/>
            <person name="Goolsby J.A."/>
            <person name="Tidwell J."/>
            <person name="Bellgard S.E."/>
            <person name="Bellgard M.I."/>
        </authorList>
    </citation>
    <scope>NUCLEOTIDE SEQUENCE</scope>
    <source>
        <tissue evidence="1">Shoot tissue taken approximately 20 cm above the soil surface</tissue>
    </source>
</reference>
<proteinExistence type="predicted"/>
<protein>
    <submittedName>
        <fullName evidence="1">Uncharacterized protein</fullName>
    </submittedName>
</protein>
<evidence type="ECO:0000313" key="1">
    <source>
        <dbReference type="EMBL" id="JAE11025.1"/>
    </source>
</evidence>
<organism evidence="1">
    <name type="scientific">Arundo donax</name>
    <name type="common">Giant reed</name>
    <name type="synonym">Donax arundinaceus</name>
    <dbReference type="NCBI Taxonomy" id="35708"/>
    <lineage>
        <taxon>Eukaryota</taxon>
        <taxon>Viridiplantae</taxon>
        <taxon>Streptophyta</taxon>
        <taxon>Embryophyta</taxon>
        <taxon>Tracheophyta</taxon>
        <taxon>Spermatophyta</taxon>
        <taxon>Magnoliopsida</taxon>
        <taxon>Liliopsida</taxon>
        <taxon>Poales</taxon>
        <taxon>Poaceae</taxon>
        <taxon>PACMAD clade</taxon>
        <taxon>Arundinoideae</taxon>
        <taxon>Arundineae</taxon>
        <taxon>Arundo</taxon>
    </lineage>
</organism>
<accession>A0A0A9FDB3</accession>